<protein>
    <recommendedName>
        <fullName evidence="14">Transcription elongation factor</fullName>
    </recommendedName>
</protein>
<dbReference type="SMART" id="SM00510">
    <property type="entry name" value="TFS2M"/>
    <property type="match status" value="1"/>
</dbReference>
<evidence type="ECO:0000256" key="2">
    <source>
        <dbReference type="ARBA" id="ARBA00009647"/>
    </source>
</evidence>
<evidence type="ECO:0000259" key="18">
    <source>
        <dbReference type="PROSITE" id="PS51321"/>
    </source>
</evidence>
<keyword evidence="7 14" id="KW-0805">Transcription regulation</keyword>
<dbReference type="CDD" id="cd13749">
    <property type="entry name" value="Zn-ribbon_TFIIS"/>
    <property type="match status" value="1"/>
</dbReference>
<dbReference type="AlphaFoldDB" id="A0A7J7RA22"/>
<dbReference type="Pfam" id="PF08711">
    <property type="entry name" value="Med26"/>
    <property type="match status" value="1"/>
</dbReference>
<evidence type="ECO:0000256" key="11">
    <source>
        <dbReference type="ARBA" id="ARBA00025408"/>
    </source>
</evidence>
<evidence type="ECO:0000256" key="4">
    <source>
        <dbReference type="ARBA" id="ARBA00022723"/>
    </source>
</evidence>
<dbReference type="GO" id="GO:0005634">
    <property type="term" value="C:nucleus"/>
    <property type="evidence" value="ECO:0007669"/>
    <property type="project" value="UniProtKB-SubCell"/>
</dbReference>
<evidence type="ECO:0000256" key="6">
    <source>
        <dbReference type="ARBA" id="ARBA00022833"/>
    </source>
</evidence>
<keyword evidence="10 13" id="KW-0539">Nucleus</keyword>
<feature type="compositionally biased region" description="Basic and acidic residues" evidence="15">
    <location>
        <begin position="103"/>
        <end position="117"/>
    </location>
</feature>
<feature type="domain" description="TFIIS central" evidence="18">
    <location>
        <begin position="139"/>
        <end position="241"/>
    </location>
</feature>
<keyword evidence="20" id="KW-1185">Reference proteome</keyword>
<evidence type="ECO:0000256" key="9">
    <source>
        <dbReference type="ARBA" id="ARBA00023163"/>
    </source>
</evidence>
<evidence type="ECO:0000313" key="19">
    <source>
        <dbReference type="EMBL" id="KAF6272976.1"/>
    </source>
</evidence>
<evidence type="ECO:0000256" key="7">
    <source>
        <dbReference type="ARBA" id="ARBA00023015"/>
    </source>
</evidence>
<keyword evidence="8 14" id="KW-0238">DNA-binding</keyword>
<dbReference type="PROSITE" id="PS51133">
    <property type="entry name" value="ZF_TFIIS_2"/>
    <property type="match status" value="1"/>
</dbReference>
<dbReference type="PROSITE" id="PS00466">
    <property type="entry name" value="ZF_TFIIS_1"/>
    <property type="match status" value="1"/>
</dbReference>
<feature type="domain" description="TFIIS-type" evidence="16">
    <location>
        <begin position="244"/>
        <end position="284"/>
    </location>
</feature>
<dbReference type="PANTHER" id="PTHR11477">
    <property type="entry name" value="TRANSCRIPTION FACTOR S-II ZINC FINGER DOMAIN-CONTAINING PROTEIN"/>
    <property type="match status" value="1"/>
</dbReference>
<comment type="caution">
    <text evidence="19">The sequence shown here is derived from an EMBL/GenBank/DDBJ whole genome shotgun (WGS) entry which is preliminary data.</text>
</comment>
<evidence type="ECO:0000259" key="16">
    <source>
        <dbReference type="PROSITE" id="PS51133"/>
    </source>
</evidence>
<feature type="domain" description="TFIIS N-terminal" evidence="17">
    <location>
        <begin position="6"/>
        <end position="83"/>
    </location>
</feature>
<dbReference type="GO" id="GO:0008270">
    <property type="term" value="F:zinc ion binding"/>
    <property type="evidence" value="ECO:0007669"/>
    <property type="project" value="UniProtKB-UniRule"/>
</dbReference>
<gene>
    <name evidence="19" type="ORF">mPipKuh1_017163</name>
</gene>
<evidence type="ECO:0000256" key="14">
    <source>
        <dbReference type="RuleBase" id="RU368078"/>
    </source>
</evidence>
<keyword evidence="19" id="KW-0648">Protein biosynthesis</keyword>
<dbReference type="InterPro" id="IPR036575">
    <property type="entry name" value="TFIIS_cen_dom_sf"/>
</dbReference>
<dbReference type="InterPro" id="IPR003617">
    <property type="entry name" value="TFIIS/CRSP70_N_sub"/>
</dbReference>
<evidence type="ECO:0000256" key="10">
    <source>
        <dbReference type="ARBA" id="ARBA00023242"/>
    </source>
</evidence>
<dbReference type="InterPro" id="IPR017923">
    <property type="entry name" value="TFIIS_N"/>
</dbReference>
<keyword evidence="19" id="KW-0251">Elongation factor</keyword>
<dbReference type="FunFam" id="2.20.25.10:FF:000001">
    <property type="entry name" value="Probable Transcription elongation factor S-II"/>
    <property type="match status" value="1"/>
</dbReference>
<feature type="region of interest" description="Disordered" evidence="15">
    <location>
        <begin position="84"/>
        <end position="118"/>
    </location>
</feature>
<dbReference type="Gene3D" id="2.20.25.10">
    <property type="match status" value="1"/>
</dbReference>
<dbReference type="PROSITE" id="PS51319">
    <property type="entry name" value="TFIIS_N"/>
    <property type="match status" value="1"/>
</dbReference>
<dbReference type="GO" id="GO:0003677">
    <property type="term" value="F:DNA binding"/>
    <property type="evidence" value="ECO:0007669"/>
    <property type="project" value="UniProtKB-KW"/>
</dbReference>
<accession>A0A7J7RA22</accession>
<evidence type="ECO:0000256" key="3">
    <source>
        <dbReference type="ARBA" id="ARBA00022553"/>
    </source>
</evidence>
<evidence type="ECO:0000256" key="13">
    <source>
        <dbReference type="PROSITE-ProRule" id="PRU00649"/>
    </source>
</evidence>
<dbReference type="FunFam" id="1.20.930.10:FF:000002">
    <property type="entry name" value="Transcription elongation factor A (SII), 1"/>
    <property type="match status" value="1"/>
</dbReference>
<keyword evidence="3" id="KW-0597">Phosphoprotein</keyword>
<dbReference type="Proteomes" id="UP000558488">
    <property type="component" value="Unassembled WGS sequence"/>
</dbReference>
<dbReference type="CDD" id="cd00183">
    <property type="entry name" value="TFIIS_I"/>
    <property type="match status" value="1"/>
</dbReference>
<dbReference type="EMBL" id="JACAGB010000087">
    <property type="protein sequence ID" value="KAF6272976.1"/>
    <property type="molecule type" value="Genomic_DNA"/>
</dbReference>
<dbReference type="Gene3D" id="1.10.472.30">
    <property type="entry name" value="Transcription elongation factor S-II, central domain"/>
    <property type="match status" value="1"/>
</dbReference>
<reference evidence="19 20" key="1">
    <citation type="journal article" date="2020" name="Nature">
        <title>Six reference-quality genomes reveal evolution of bat adaptations.</title>
        <authorList>
            <person name="Jebb D."/>
            <person name="Huang Z."/>
            <person name="Pippel M."/>
            <person name="Hughes G.M."/>
            <person name="Lavrichenko K."/>
            <person name="Devanna P."/>
            <person name="Winkler S."/>
            <person name="Jermiin L.S."/>
            <person name="Skirmuntt E.C."/>
            <person name="Katzourakis A."/>
            <person name="Burkitt-Gray L."/>
            <person name="Ray D.A."/>
            <person name="Sullivan K.A.M."/>
            <person name="Roscito J.G."/>
            <person name="Kirilenko B.M."/>
            <person name="Davalos L.M."/>
            <person name="Corthals A.P."/>
            <person name="Power M.L."/>
            <person name="Jones G."/>
            <person name="Ransome R.D."/>
            <person name="Dechmann D.K.N."/>
            <person name="Locatelli A.G."/>
            <person name="Puechmaille S.J."/>
            <person name="Fedrigo O."/>
            <person name="Jarvis E.D."/>
            <person name="Hiller M."/>
            <person name="Vernes S.C."/>
            <person name="Myers E.W."/>
            <person name="Teeling E.C."/>
        </authorList>
    </citation>
    <scope>NUCLEOTIDE SEQUENCE [LARGE SCALE GENOMIC DNA]</scope>
    <source>
        <strain evidence="19">MPipKuh1</strain>
        <tissue evidence="19">Flight muscle</tissue>
    </source>
</reference>
<dbReference type="SUPFAM" id="SSF46942">
    <property type="entry name" value="Elongation factor TFIIS domain 2"/>
    <property type="match status" value="1"/>
</dbReference>
<comment type="similarity">
    <text evidence="2 14">Belongs to the TFS-II family.</text>
</comment>
<dbReference type="InterPro" id="IPR006289">
    <property type="entry name" value="TFSII"/>
</dbReference>
<evidence type="ECO:0000256" key="15">
    <source>
        <dbReference type="SAM" id="MobiDB-lite"/>
    </source>
</evidence>
<organism evidence="19 20">
    <name type="scientific">Pipistrellus kuhlii</name>
    <name type="common">Kuhl's pipistrelle</name>
    <dbReference type="NCBI Taxonomy" id="59472"/>
    <lineage>
        <taxon>Eukaryota</taxon>
        <taxon>Metazoa</taxon>
        <taxon>Chordata</taxon>
        <taxon>Craniata</taxon>
        <taxon>Vertebrata</taxon>
        <taxon>Euteleostomi</taxon>
        <taxon>Mammalia</taxon>
        <taxon>Eutheria</taxon>
        <taxon>Laurasiatheria</taxon>
        <taxon>Chiroptera</taxon>
        <taxon>Yangochiroptera</taxon>
        <taxon>Vespertilionidae</taxon>
        <taxon>Pipistrellus</taxon>
    </lineage>
</organism>
<keyword evidence="4 14" id="KW-0479">Metal-binding</keyword>
<dbReference type="GO" id="GO:0006368">
    <property type="term" value="P:transcription elongation by RNA polymerase II"/>
    <property type="evidence" value="ECO:0007669"/>
    <property type="project" value="InterPro"/>
</dbReference>
<keyword evidence="9 14" id="KW-0804">Transcription</keyword>
<evidence type="ECO:0000256" key="5">
    <source>
        <dbReference type="ARBA" id="ARBA00022771"/>
    </source>
</evidence>
<name>A0A7J7RA22_PIPKU</name>
<dbReference type="PROSITE" id="PS51321">
    <property type="entry name" value="TFIIS_CENTRAL"/>
    <property type="match status" value="1"/>
</dbReference>
<sequence>MMGKEEEITRIARRLDKMVTKKTAEGAVDLLRELKAMPVTLHLLQSTRVGMSVNALRKQSSDEEVIALAKSLIKSWKKLLDASDAKARDRRRGGPLPTPSCKEGSEAKDSSRKRLELPRVLPAPRMTTFPPVPVTCDAVRNKCREMLTAALQTDRDHAAISADCESLSAQIEECIFRDVGNTDMKYKNPDLRRNVLCGTITPQQIAVMTSEEMASDELKEIRKAMTKEAIREHQMARTGGTQTDLFTCSKCRKKNCTYTQVQTRSSDEPMTTFVVCNECGNRWKFC</sequence>
<dbReference type="InterPro" id="IPR035100">
    <property type="entry name" value="TF_IIS-typ"/>
</dbReference>
<evidence type="ECO:0000259" key="17">
    <source>
        <dbReference type="PROSITE" id="PS51319"/>
    </source>
</evidence>
<dbReference type="SUPFAM" id="SSF47676">
    <property type="entry name" value="Conserved domain common to transcription factors TFIIS, elongin A, CRSP70"/>
    <property type="match status" value="1"/>
</dbReference>
<dbReference type="InterPro" id="IPR001222">
    <property type="entry name" value="Znf_TFIIS"/>
</dbReference>
<dbReference type="NCBIfam" id="TIGR01385">
    <property type="entry name" value="TFSII"/>
    <property type="match status" value="1"/>
</dbReference>
<comment type="subcellular location">
    <subcellularLocation>
        <location evidence="1 13 14">Nucleus</location>
    </subcellularLocation>
</comment>
<dbReference type="SUPFAM" id="SSF57783">
    <property type="entry name" value="Zinc beta-ribbon"/>
    <property type="match status" value="1"/>
</dbReference>
<keyword evidence="5 12" id="KW-0863">Zinc-finger</keyword>
<evidence type="ECO:0000256" key="12">
    <source>
        <dbReference type="PROSITE-ProRule" id="PRU00472"/>
    </source>
</evidence>
<evidence type="ECO:0000313" key="20">
    <source>
        <dbReference type="Proteomes" id="UP000558488"/>
    </source>
</evidence>
<dbReference type="InterPro" id="IPR035441">
    <property type="entry name" value="TFIIS/LEDGF_dom_sf"/>
</dbReference>
<dbReference type="InterPro" id="IPR003618">
    <property type="entry name" value="TFIIS_cen_dom"/>
</dbReference>
<proteinExistence type="inferred from homology"/>
<evidence type="ECO:0000256" key="8">
    <source>
        <dbReference type="ARBA" id="ARBA00023125"/>
    </source>
</evidence>
<dbReference type="GO" id="GO:0003746">
    <property type="term" value="F:translation elongation factor activity"/>
    <property type="evidence" value="ECO:0007669"/>
    <property type="project" value="UniProtKB-KW"/>
</dbReference>
<comment type="function">
    <text evidence="11">Necessary for efficient RNA polymerase II transcription elongation past template-encoded arresting sites. The arresting sites in DNA have the property of trapping a certain fraction of elongating RNA polymerases that pass through, resulting in locked ternary complexes. Cleavage of the nascent transcript by S-II allows the resumption of elongation from the new 3'-terminus.</text>
</comment>
<dbReference type="Pfam" id="PF07500">
    <property type="entry name" value="TFIIS_M"/>
    <property type="match status" value="1"/>
</dbReference>
<evidence type="ECO:0000256" key="1">
    <source>
        <dbReference type="ARBA" id="ARBA00004123"/>
    </source>
</evidence>
<dbReference type="SMART" id="SM00509">
    <property type="entry name" value="TFS2N"/>
    <property type="match status" value="1"/>
</dbReference>
<dbReference type="Gene3D" id="1.20.930.10">
    <property type="entry name" value="Conserved domain common to transcription factors TFIIS, elongin A, CRSP70"/>
    <property type="match status" value="1"/>
</dbReference>
<keyword evidence="6 14" id="KW-0862">Zinc</keyword>
<dbReference type="PANTHER" id="PTHR11477:SF3">
    <property type="entry name" value="TRANSCRIPTION ELONGATION FACTOR A PROTEIN 2"/>
    <property type="match status" value="1"/>
</dbReference>
<dbReference type="SMART" id="SM00440">
    <property type="entry name" value="ZnF_C2C2"/>
    <property type="match status" value="1"/>
</dbReference>
<dbReference type="PIRSF" id="PIRSF006704">
    <property type="entry name" value="TF_IIS"/>
    <property type="match status" value="1"/>
</dbReference>
<dbReference type="Pfam" id="PF01096">
    <property type="entry name" value="Zn_ribbon_TFIIS"/>
    <property type="match status" value="1"/>
</dbReference>